<feature type="transmembrane region" description="Helical" evidence="10">
    <location>
        <begin position="367"/>
        <end position="388"/>
    </location>
</feature>
<keyword evidence="13" id="KW-1185">Reference proteome</keyword>
<keyword evidence="4 10" id="KW-0812">Transmembrane</keyword>
<evidence type="ECO:0000256" key="7">
    <source>
        <dbReference type="ARBA" id="ARBA00023136"/>
    </source>
</evidence>
<dbReference type="GO" id="GO:0006488">
    <property type="term" value="P:dolichol-linked oligosaccharide biosynthetic process"/>
    <property type="evidence" value="ECO:0007669"/>
    <property type="project" value="InterPro"/>
</dbReference>
<name>A0A427XHE5_9TREE</name>
<evidence type="ECO:0000256" key="10">
    <source>
        <dbReference type="RuleBase" id="RU365067"/>
    </source>
</evidence>
<accession>A0A427XHE5</accession>
<feature type="transmembrane region" description="Helical" evidence="10">
    <location>
        <begin position="522"/>
        <end position="540"/>
    </location>
</feature>
<feature type="compositionally biased region" description="Polar residues" evidence="11">
    <location>
        <begin position="563"/>
        <end position="572"/>
    </location>
</feature>
<keyword evidence="5 10" id="KW-0256">Endoplasmic reticulum</keyword>
<reference evidence="12 13" key="1">
    <citation type="submission" date="2018-11" db="EMBL/GenBank/DDBJ databases">
        <title>Genome sequence of Apiotrichum porosum DSM 27194.</title>
        <authorList>
            <person name="Aliyu H."/>
            <person name="Gorte O."/>
            <person name="Ochsenreither K."/>
        </authorList>
    </citation>
    <scope>NUCLEOTIDE SEQUENCE [LARGE SCALE GENOMIC DNA]</scope>
    <source>
        <strain evidence="12 13">DSM 27194</strain>
    </source>
</reference>
<keyword evidence="10" id="KW-0813">Transport</keyword>
<evidence type="ECO:0000256" key="5">
    <source>
        <dbReference type="ARBA" id="ARBA00022824"/>
    </source>
</evidence>
<comment type="caution">
    <text evidence="12">The sequence shown here is derived from an EMBL/GenBank/DDBJ whole genome shotgun (WGS) entry which is preliminary data.</text>
</comment>
<keyword evidence="7 10" id="KW-0472">Membrane</keyword>
<protein>
    <recommendedName>
        <fullName evidence="8 10">Man(5)GlcNAc(2)-PP-dolichol translocation protein RFT1</fullName>
    </recommendedName>
</protein>
<evidence type="ECO:0000313" key="13">
    <source>
        <dbReference type="Proteomes" id="UP000279236"/>
    </source>
</evidence>
<evidence type="ECO:0000256" key="11">
    <source>
        <dbReference type="SAM" id="MobiDB-lite"/>
    </source>
</evidence>
<feature type="transmembrane region" description="Helical" evidence="10">
    <location>
        <begin position="327"/>
        <end position="347"/>
    </location>
</feature>
<comment type="similarity">
    <text evidence="3 10">Belongs to the RFT1 family.</text>
</comment>
<evidence type="ECO:0000256" key="1">
    <source>
        <dbReference type="ARBA" id="ARBA00004477"/>
    </source>
</evidence>
<dbReference type="AlphaFoldDB" id="A0A427XHE5"/>
<dbReference type="STRING" id="105984.A0A427XHE5"/>
<dbReference type="Proteomes" id="UP000279236">
    <property type="component" value="Unassembled WGS sequence"/>
</dbReference>
<feature type="transmembrane region" description="Helical" evidence="10">
    <location>
        <begin position="400"/>
        <end position="423"/>
    </location>
</feature>
<gene>
    <name evidence="12" type="primary">RFT1</name>
    <name evidence="12" type="ORF">EHS24_002784</name>
</gene>
<keyword evidence="6 10" id="KW-1133">Transmembrane helix</keyword>
<dbReference type="Pfam" id="PF04506">
    <property type="entry name" value="Rft-1"/>
    <property type="match status" value="2"/>
</dbReference>
<dbReference type="PANTHER" id="PTHR13117:SF5">
    <property type="entry name" value="PROTEIN RFT1 HOMOLOG"/>
    <property type="match status" value="1"/>
</dbReference>
<evidence type="ECO:0000256" key="3">
    <source>
        <dbReference type="ARBA" id="ARBA00010288"/>
    </source>
</evidence>
<evidence type="ECO:0000256" key="6">
    <source>
        <dbReference type="ARBA" id="ARBA00022989"/>
    </source>
</evidence>
<dbReference type="InterPro" id="IPR007594">
    <property type="entry name" value="RFT1"/>
</dbReference>
<dbReference type="OrthoDB" id="9979195at2759"/>
<sequence length="572" mass="61567">MAEPASAPSDGLSSALTTGRALILLQLLSRLLTFALNQGLVRLAPPAVFGTAAIQFDLVAATVLFLSREGVRNALLRRKGDDDNDVNSGFSTQDAALATLPFKLGCGVAVAVLALYLSTSSAETTSQPYFHVALRLYVYGALAELAIEPLYVRALRESPPRIRVRVQAEGGMAIVRAVVTFACLVLDPSGQRALLGFAIGHSAGASWLAARYVYEYGGLKVLPSLFFPKTNDQTTKREETGAASTRALAIANTRQSVVKHVLTEADRLAVGRISPLGDQGGYAVAMNYGSLVARIIFQPIEETLLLHWSRALDSPSTLPLLTLALRLSLHLLLLLPVFLPPLLPIVLPVLLPRRYVTETDAASTLQTYLVCYLPVLSFNGILEAFHAASATPEQVARQAWFMIASSVAFAWSLVVFTGVYAGWFMGYGRTAGGVTRSPPPGLLTSIFHCTTEQALIYSSCVAMSTRIAYAWPHAQGFFRKRGTPLTFAAIVPKARVRYVVAVTGAGLWVLAYRLGTSLRDQAILLAVGAVAGILVLYTIYTAEHDQFSAIGASLGRHEREPEPQTQPKPKSE</sequence>
<proteinExistence type="inferred from homology"/>
<comment type="pathway">
    <text evidence="2">Protein modification; protein glycosylation.</text>
</comment>
<dbReference type="RefSeq" id="XP_028473462.1">
    <property type="nucleotide sequence ID" value="XM_028618506.1"/>
</dbReference>
<evidence type="ECO:0000313" key="12">
    <source>
        <dbReference type="EMBL" id="RSH78315.1"/>
    </source>
</evidence>
<evidence type="ECO:0000256" key="9">
    <source>
        <dbReference type="ARBA" id="ARBA00045912"/>
    </source>
</evidence>
<dbReference type="EMBL" id="RSCE01000013">
    <property type="protein sequence ID" value="RSH78315.1"/>
    <property type="molecule type" value="Genomic_DNA"/>
</dbReference>
<feature type="region of interest" description="Disordered" evidence="11">
    <location>
        <begin position="553"/>
        <end position="572"/>
    </location>
</feature>
<dbReference type="GO" id="GO:0034203">
    <property type="term" value="P:glycolipid translocation"/>
    <property type="evidence" value="ECO:0007669"/>
    <property type="project" value="TreeGrafter"/>
</dbReference>
<evidence type="ECO:0000256" key="2">
    <source>
        <dbReference type="ARBA" id="ARBA00004922"/>
    </source>
</evidence>
<dbReference type="GO" id="GO:0005789">
    <property type="term" value="C:endoplasmic reticulum membrane"/>
    <property type="evidence" value="ECO:0007669"/>
    <property type="project" value="UniProtKB-SubCell"/>
</dbReference>
<dbReference type="PANTHER" id="PTHR13117">
    <property type="entry name" value="ENDOPLASMIC RETICULUM MULTISPAN TRANSMEMBRANE PROTEIN-RELATED"/>
    <property type="match status" value="1"/>
</dbReference>
<comment type="subcellular location">
    <subcellularLocation>
        <location evidence="1 10">Endoplasmic reticulum membrane</location>
        <topology evidence="1 10">Multi-pass membrane protein</topology>
    </subcellularLocation>
</comment>
<evidence type="ECO:0000256" key="4">
    <source>
        <dbReference type="ARBA" id="ARBA00022692"/>
    </source>
</evidence>
<organism evidence="12 13">
    <name type="scientific">Apiotrichum porosum</name>
    <dbReference type="NCBI Taxonomy" id="105984"/>
    <lineage>
        <taxon>Eukaryota</taxon>
        <taxon>Fungi</taxon>
        <taxon>Dikarya</taxon>
        <taxon>Basidiomycota</taxon>
        <taxon>Agaricomycotina</taxon>
        <taxon>Tremellomycetes</taxon>
        <taxon>Trichosporonales</taxon>
        <taxon>Trichosporonaceae</taxon>
        <taxon>Apiotrichum</taxon>
    </lineage>
</organism>
<comment type="caution">
    <text evidence="10">Lacks conserved residue(s) required for the propagation of feature annotation.</text>
</comment>
<comment type="function">
    <text evidence="9 10">Intramembrane glycolipid transporter that operates in the biosynthetic pathway of dolichol-linked oligosaccharides, the glycan precursors employed in protein asparagine (N)-glycosylation. The sequential addition of sugars to dolichol pyrophosphate produces dolichol-linked oligosaccharides containing fourteen sugars, including two GlcNAcs, nine mannoses and three glucoses. Once assembled, the oligosaccharide is transferred from the lipid to nascent proteins by oligosaccharyltransferases. The assembly of dolichol-linked oligosaccharides begins on the cytosolic side of the endoplasmic reticulum membrane and finishes in its lumen. RFT1 could mediate the translocation of the cytosolically oriented intermediate DolPP-GlcNAc2Man5, produced by ALG11, into the ER lumen where dolichol-linked oligosaccharides assembly continues. However, the intramembrane lipid transporter activity could not be confirmed in vitro.</text>
</comment>
<evidence type="ECO:0000256" key="8">
    <source>
        <dbReference type="ARBA" id="ARBA00044793"/>
    </source>
</evidence>
<dbReference type="GeneID" id="39587327"/>